<feature type="region of interest" description="Disordered" evidence="6">
    <location>
        <begin position="1"/>
        <end position="23"/>
    </location>
</feature>
<dbReference type="RefSeq" id="WP_344592688.1">
    <property type="nucleotide sequence ID" value="NZ_BAAARW010000020.1"/>
</dbReference>
<dbReference type="SMART" id="SM00387">
    <property type="entry name" value="HATPase_c"/>
    <property type="match status" value="1"/>
</dbReference>
<dbReference type="PANTHER" id="PTHR45436:SF5">
    <property type="entry name" value="SENSOR HISTIDINE KINASE TRCS"/>
    <property type="match status" value="1"/>
</dbReference>
<dbReference type="InterPro" id="IPR050428">
    <property type="entry name" value="TCS_sensor_his_kinase"/>
</dbReference>
<feature type="transmembrane region" description="Helical" evidence="7">
    <location>
        <begin position="60"/>
        <end position="81"/>
    </location>
</feature>
<evidence type="ECO:0000313" key="10">
    <source>
        <dbReference type="Proteomes" id="UP001501231"/>
    </source>
</evidence>
<feature type="transmembrane region" description="Helical" evidence="7">
    <location>
        <begin position="32"/>
        <end position="51"/>
    </location>
</feature>
<dbReference type="InterPro" id="IPR003594">
    <property type="entry name" value="HATPase_dom"/>
</dbReference>
<evidence type="ECO:0000256" key="6">
    <source>
        <dbReference type="SAM" id="MobiDB-lite"/>
    </source>
</evidence>
<keyword evidence="7" id="KW-0812">Transmembrane</keyword>
<reference evidence="10" key="1">
    <citation type="journal article" date="2019" name="Int. J. Syst. Evol. Microbiol.">
        <title>The Global Catalogue of Microorganisms (GCM) 10K type strain sequencing project: providing services to taxonomists for standard genome sequencing and annotation.</title>
        <authorList>
            <consortium name="The Broad Institute Genomics Platform"/>
            <consortium name="The Broad Institute Genome Sequencing Center for Infectious Disease"/>
            <person name="Wu L."/>
            <person name="Ma J."/>
        </authorList>
    </citation>
    <scope>NUCLEOTIDE SEQUENCE [LARGE SCALE GENOMIC DNA]</scope>
    <source>
        <strain evidence="10">JCM 3325</strain>
    </source>
</reference>
<evidence type="ECO:0000256" key="5">
    <source>
        <dbReference type="ARBA" id="ARBA00022777"/>
    </source>
</evidence>
<protein>
    <recommendedName>
        <fullName evidence="2">histidine kinase</fullName>
        <ecNumber evidence="2">2.7.13.3</ecNumber>
    </recommendedName>
</protein>
<evidence type="ECO:0000259" key="8">
    <source>
        <dbReference type="SMART" id="SM00387"/>
    </source>
</evidence>
<organism evidence="9 10">
    <name type="scientific">Actinomadura vinacea</name>
    <dbReference type="NCBI Taxonomy" id="115336"/>
    <lineage>
        <taxon>Bacteria</taxon>
        <taxon>Bacillati</taxon>
        <taxon>Actinomycetota</taxon>
        <taxon>Actinomycetes</taxon>
        <taxon>Streptosporangiales</taxon>
        <taxon>Thermomonosporaceae</taxon>
        <taxon>Actinomadura</taxon>
    </lineage>
</organism>
<keyword evidence="7" id="KW-0472">Membrane</keyword>
<accession>A0ABP5WUH1</accession>
<feature type="compositionally biased region" description="Low complexity" evidence="6">
    <location>
        <begin position="489"/>
        <end position="498"/>
    </location>
</feature>
<evidence type="ECO:0000256" key="1">
    <source>
        <dbReference type="ARBA" id="ARBA00000085"/>
    </source>
</evidence>
<dbReference type="Pfam" id="PF02518">
    <property type="entry name" value="HATPase_c"/>
    <property type="match status" value="1"/>
</dbReference>
<dbReference type="Gene3D" id="3.30.565.10">
    <property type="entry name" value="Histidine kinase-like ATPase, C-terminal domain"/>
    <property type="match status" value="1"/>
</dbReference>
<feature type="compositionally biased region" description="Pro residues" evidence="6">
    <location>
        <begin position="459"/>
        <end position="473"/>
    </location>
</feature>
<keyword evidence="10" id="KW-1185">Reference proteome</keyword>
<gene>
    <name evidence="9" type="ORF">GCM10010191_54860</name>
</gene>
<dbReference type="EMBL" id="BAAARW010000020">
    <property type="protein sequence ID" value="GAA2433668.1"/>
    <property type="molecule type" value="Genomic_DNA"/>
</dbReference>
<feature type="region of interest" description="Disordered" evidence="6">
    <location>
        <begin position="413"/>
        <end position="521"/>
    </location>
</feature>
<evidence type="ECO:0000256" key="4">
    <source>
        <dbReference type="ARBA" id="ARBA00022679"/>
    </source>
</evidence>
<dbReference type="Proteomes" id="UP001501231">
    <property type="component" value="Unassembled WGS sequence"/>
</dbReference>
<evidence type="ECO:0000256" key="2">
    <source>
        <dbReference type="ARBA" id="ARBA00012438"/>
    </source>
</evidence>
<dbReference type="EC" id="2.7.13.3" evidence="2"/>
<sequence length="521" mass="55292">MTTSPPSPPAAGHPAAPAPAGDERAERLLRPAVPILAGCAVVFVVAVPLSFRSGMGTSQWILTFLADLFAITAAAGAWWTYTRHRAALAGLARYRAQAEGQAAALHRFQQEQTQREQTWQAHAADLAARTETVTAAVEHLLTWQLPAAWKGRDVPPPPTPDDSLDPRLVKLRDGALEAAADLPRENADVLESQRLTLVTLARRVQSAMHRVQAEAATTAERYRDLPDLYATCQVIDHLAAQSARLAQGLAVACGTWEGQQWDSPMRLAEVVQAAQGRIEDYQRVAVEGDPDTAIAPVALESVIHVLAELLANATESSPTASPVSVRVSTAAQGAVFRIDDHGAGLEEPRLSQARALLDGTRTISLADMGEVPRLGLPVVARYAKRHRLKVTLDESPYGGLQAVVLVPHDLVTEVPVPDPPSSAPPPAAPPEPEPELEPEPVEPPGDGLPQRVSRRNRGAPPPSAPPMIAPSPETPEEAGELMGALFEGTAAATPPATDAPDDDAPDDEAHANRTEKSADDG</sequence>
<proteinExistence type="predicted"/>
<dbReference type="PANTHER" id="PTHR45436">
    <property type="entry name" value="SENSOR HISTIDINE KINASE YKOH"/>
    <property type="match status" value="1"/>
</dbReference>
<feature type="compositionally biased region" description="Pro residues" evidence="6">
    <location>
        <begin position="416"/>
        <end position="431"/>
    </location>
</feature>
<evidence type="ECO:0000313" key="9">
    <source>
        <dbReference type="EMBL" id="GAA2433668.1"/>
    </source>
</evidence>
<comment type="caution">
    <text evidence="9">The sequence shown here is derived from an EMBL/GenBank/DDBJ whole genome shotgun (WGS) entry which is preliminary data.</text>
</comment>
<evidence type="ECO:0000256" key="3">
    <source>
        <dbReference type="ARBA" id="ARBA00022553"/>
    </source>
</evidence>
<dbReference type="SUPFAM" id="SSF55874">
    <property type="entry name" value="ATPase domain of HSP90 chaperone/DNA topoisomerase II/histidine kinase"/>
    <property type="match status" value="1"/>
</dbReference>
<feature type="domain" description="Histidine kinase/HSP90-like ATPase" evidence="8">
    <location>
        <begin position="297"/>
        <end position="410"/>
    </location>
</feature>
<feature type="compositionally biased region" description="Pro residues" evidence="6">
    <location>
        <begin position="1"/>
        <end position="11"/>
    </location>
</feature>
<feature type="compositionally biased region" description="Basic and acidic residues" evidence="6">
    <location>
        <begin position="507"/>
        <end position="521"/>
    </location>
</feature>
<name>A0ABP5WUH1_9ACTN</name>
<comment type="catalytic activity">
    <reaction evidence="1">
        <text>ATP + protein L-histidine = ADP + protein N-phospho-L-histidine.</text>
        <dbReference type="EC" id="2.7.13.3"/>
    </reaction>
</comment>
<keyword evidence="4" id="KW-0808">Transferase</keyword>
<dbReference type="InterPro" id="IPR036890">
    <property type="entry name" value="HATPase_C_sf"/>
</dbReference>
<keyword evidence="5" id="KW-0418">Kinase</keyword>
<keyword evidence="3" id="KW-0597">Phosphoprotein</keyword>
<keyword evidence="7" id="KW-1133">Transmembrane helix</keyword>
<evidence type="ECO:0000256" key="7">
    <source>
        <dbReference type="SAM" id="Phobius"/>
    </source>
</evidence>